<evidence type="ECO:0000256" key="1">
    <source>
        <dbReference type="ARBA" id="ARBA00004651"/>
    </source>
</evidence>
<keyword evidence="8 10" id="KW-0472">Membrane</keyword>
<feature type="transmembrane region" description="Helical" evidence="10">
    <location>
        <begin position="129"/>
        <end position="148"/>
    </location>
</feature>
<accession>A0A4V2MNQ5</accession>
<evidence type="ECO:0000313" key="16">
    <source>
        <dbReference type="Proteomes" id="UP000291301"/>
    </source>
</evidence>
<evidence type="ECO:0000256" key="8">
    <source>
        <dbReference type="ARBA" id="ARBA00023136"/>
    </source>
</evidence>
<evidence type="ECO:0000256" key="5">
    <source>
        <dbReference type="ARBA" id="ARBA00022692"/>
    </source>
</evidence>
<feature type="transmembrane region" description="Helical" evidence="10">
    <location>
        <begin position="564"/>
        <end position="584"/>
    </location>
</feature>
<keyword evidence="4" id="KW-1003">Cell membrane</keyword>
<feature type="transmembrane region" description="Helical" evidence="10">
    <location>
        <begin position="160"/>
        <end position="184"/>
    </location>
</feature>
<name>A0A4V2MNQ5_9HYPH</name>
<feature type="domain" description="NADH-Ubiquinone oxidoreductase (complex I) chain 5 N-terminal" evidence="12">
    <location>
        <begin position="64"/>
        <end position="109"/>
    </location>
</feature>
<keyword evidence="6 10" id="KW-1133">Transmembrane helix</keyword>
<keyword evidence="2" id="KW-0813">Transport</keyword>
<feature type="transmembrane region" description="Helical" evidence="10">
    <location>
        <begin position="296"/>
        <end position="317"/>
    </location>
</feature>
<dbReference type="PANTHER" id="PTHR43373:SF1">
    <property type="entry name" value="NA(+)_H(+) ANTIPORTER SUBUNIT A"/>
    <property type="match status" value="1"/>
</dbReference>
<dbReference type="AlphaFoldDB" id="A0A4V2MNQ5"/>
<proteinExistence type="predicted"/>
<organism evidence="15 16">
    <name type="scientific">Oricola cellulosilytica</name>
    <dbReference type="NCBI Taxonomy" id="1429082"/>
    <lineage>
        <taxon>Bacteria</taxon>
        <taxon>Pseudomonadati</taxon>
        <taxon>Pseudomonadota</taxon>
        <taxon>Alphaproteobacteria</taxon>
        <taxon>Hyphomicrobiales</taxon>
        <taxon>Ahrensiaceae</taxon>
        <taxon>Oricola</taxon>
    </lineage>
</organism>
<keyword evidence="5 9" id="KW-0812">Transmembrane</keyword>
<comment type="subcellular location">
    <subcellularLocation>
        <location evidence="1">Cell membrane</location>
        <topology evidence="1">Multi-pass membrane protein</topology>
    </subcellularLocation>
    <subcellularLocation>
        <location evidence="9">Membrane</location>
        <topology evidence="9">Multi-pass membrane protein</topology>
    </subcellularLocation>
</comment>
<dbReference type="GO" id="GO:0006811">
    <property type="term" value="P:monoatomic ion transport"/>
    <property type="evidence" value="ECO:0007669"/>
    <property type="project" value="UniProtKB-KW"/>
</dbReference>
<feature type="transmembrane region" description="Helical" evidence="10">
    <location>
        <begin position="405"/>
        <end position="426"/>
    </location>
</feature>
<feature type="transmembrane region" description="Helical" evidence="10">
    <location>
        <begin position="648"/>
        <end position="670"/>
    </location>
</feature>
<dbReference type="OrthoDB" id="9811798at2"/>
<dbReference type="InterPro" id="IPR050616">
    <property type="entry name" value="CPA3_Na-H_Antiporter_A"/>
</dbReference>
<feature type="transmembrane region" description="Helical" evidence="10">
    <location>
        <begin position="106"/>
        <end position="123"/>
    </location>
</feature>
<keyword evidence="16" id="KW-1185">Reference proteome</keyword>
<dbReference type="InterPro" id="IPR046806">
    <property type="entry name" value="MrpA_C/MbhE"/>
</dbReference>
<feature type="domain" description="NADH:quinone oxidoreductase/Mrp antiporter transmembrane" evidence="11">
    <location>
        <begin position="125"/>
        <end position="410"/>
    </location>
</feature>
<dbReference type="NCBIfam" id="NF009287">
    <property type="entry name" value="PRK12647.1"/>
    <property type="match status" value="1"/>
</dbReference>
<dbReference type="Pfam" id="PF13244">
    <property type="entry name" value="MbhD"/>
    <property type="match status" value="1"/>
</dbReference>
<evidence type="ECO:0000256" key="10">
    <source>
        <dbReference type="SAM" id="Phobius"/>
    </source>
</evidence>
<feature type="transmembrane region" description="Helical" evidence="10">
    <location>
        <begin position="241"/>
        <end position="259"/>
    </location>
</feature>
<evidence type="ECO:0000259" key="11">
    <source>
        <dbReference type="Pfam" id="PF00361"/>
    </source>
</evidence>
<feature type="transmembrane region" description="Helical" evidence="10">
    <location>
        <begin position="499"/>
        <end position="517"/>
    </location>
</feature>
<sequence length="785" mass="84527">MTFYALFVPFVAAIFAPALTRLFKHNAAWILALAPAGLFLHFLGFVEGVAAGERFTGGVRWLPSFNVNFSWFVDGLSLTFALLISGIGTLIVLYSGGYLKGHRHQGRFFSFILMFMGAMQGLVLSDSFLMLFVFWELTSITSFLLIGFNHAEERSRRSAIQALVVTGLGGLSLLAGLLMIWNITGLSELSLLLASGDLLRDSPFYLAAFVLVLGGCFTKSAQFPLHFWLPNAMEAPTPVSAYLHSATMVKAGVYLLMRLNPAMGDTVPWETVLPVFGGATLIAGTLLAVRQTDLKLMLAYTTMASLGLLVMLTGFGTEKAIEGAILYLVAHSMFKGCLFMVAGNVDHGTGTRDITRLGGLMTAMPLTFGAAILAALSMGGLPPFFGFLAKEEMYYGLASLDPWSLTFLAVAMVGNGLMFAVGFAVAIKPFFGPKVETPEHPHEGPVLLWAGPVVLAVAGLFSALFSSEFHRLISNPMAGAVAGHDADITISVVPHLGTALYLSLATVALGIAFYLGFDRLRSGMAGLLTAIGWGPDRGFDQVIDGIVRLSTVVTRWVQNGRMEYYVTATFILLVLAIFIPMGLADEWPELPEFPTLFFYEWAVILIAALGLLAVVWAKDRLTAIVSLGIQGFAVAVLFMLMGAPDLSFTQFMVETLSVVILALAMTRLRLSPQDPRSWAQFFLDGAIALASGAGFTLLLLAVLATEFNAELTEFFNTYSVQIAHGRNIVNVILVDFRGIDTFGEIAVVMVSGLAILALIRVLPKRRAANAAAPTKEVAEPIQEAG</sequence>
<reference evidence="15 16" key="1">
    <citation type="journal article" date="2015" name="Antonie Van Leeuwenhoek">
        <title>Oricola cellulosilytica gen. nov., sp. nov., a cellulose-degrading bacterium of the family Phyllobacteriaceae isolated from surface seashore water, and emended descriptions of Mesorhizobium loti and Phyllobacterium myrsinacearum.</title>
        <authorList>
            <person name="Hameed A."/>
            <person name="Shahina M."/>
            <person name="Lai W.A."/>
            <person name="Lin S.Y."/>
            <person name="Young L.S."/>
            <person name="Liu Y.C."/>
            <person name="Hsu Y.H."/>
            <person name="Young C.C."/>
        </authorList>
    </citation>
    <scope>NUCLEOTIDE SEQUENCE [LARGE SCALE GENOMIC DNA]</scope>
    <source>
        <strain evidence="15 16">KCTC 52183</strain>
    </source>
</reference>
<feature type="transmembrane region" description="Helical" evidence="10">
    <location>
        <begin position="682"/>
        <end position="704"/>
    </location>
</feature>
<evidence type="ECO:0000259" key="12">
    <source>
        <dbReference type="Pfam" id="PF00662"/>
    </source>
</evidence>
<dbReference type="InterPro" id="IPR001516">
    <property type="entry name" value="Proton_antipo_N"/>
</dbReference>
<dbReference type="GO" id="GO:0015297">
    <property type="term" value="F:antiporter activity"/>
    <property type="evidence" value="ECO:0007669"/>
    <property type="project" value="UniProtKB-KW"/>
</dbReference>
<feature type="transmembrane region" description="Helical" evidence="10">
    <location>
        <begin position="204"/>
        <end position="229"/>
    </location>
</feature>
<feature type="transmembrane region" description="Helical" evidence="10">
    <location>
        <begin position="446"/>
        <end position="465"/>
    </location>
</feature>
<feature type="transmembrane region" description="Helical" evidence="10">
    <location>
        <begin position="623"/>
        <end position="642"/>
    </location>
</feature>
<dbReference type="PRINTS" id="PR01434">
    <property type="entry name" value="NADHDHGNASE5"/>
</dbReference>
<evidence type="ECO:0000259" key="13">
    <source>
        <dbReference type="Pfam" id="PF13244"/>
    </source>
</evidence>
<evidence type="ECO:0000256" key="2">
    <source>
        <dbReference type="ARBA" id="ARBA00022448"/>
    </source>
</evidence>
<dbReference type="Pfam" id="PF00662">
    <property type="entry name" value="Proton_antipo_N"/>
    <property type="match status" value="1"/>
</dbReference>
<comment type="caution">
    <text evidence="15">The sequence shown here is derived from an EMBL/GenBank/DDBJ whole genome shotgun (WGS) entry which is preliminary data.</text>
</comment>
<evidence type="ECO:0000256" key="9">
    <source>
        <dbReference type="RuleBase" id="RU000320"/>
    </source>
</evidence>
<evidence type="ECO:0000256" key="6">
    <source>
        <dbReference type="ARBA" id="ARBA00022989"/>
    </source>
</evidence>
<feature type="transmembrane region" description="Helical" evidence="10">
    <location>
        <begin position="357"/>
        <end position="385"/>
    </location>
</feature>
<feature type="domain" description="MrpA C-terminal/MbhE" evidence="14">
    <location>
        <begin position="684"/>
        <end position="762"/>
    </location>
</feature>
<evidence type="ECO:0000313" key="15">
    <source>
        <dbReference type="EMBL" id="TCD14087.1"/>
    </source>
</evidence>
<dbReference type="RefSeq" id="WP_131567768.1">
    <property type="nucleotide sequence ID" value="NZ_JAINFK010000002.1"/>
</dbReference>
<dbReference type="PANTHER" id="PTHR43373">
    <property type="entry name" value="NA(+)/H(+) ANTIPORTER SUBUNIT"/>
    <property type="match status" value="1"/>
</dbReference>
<feature type="transmembrane region" description="Helical" evidence="10">
    <location>
        <begin position="30"/>
        <end position="51"/>
    </location>
</feature>
<dbReference type="InterPro" id="IPR025383">
    <property type="entry name" value="MrpA_C/MbhD"/>
</dbReference>
<feature type="domain" description="MrpA C-terminal/MbhD" evidence="13">
    <location>
        <begin position="606"/>
        <end position="669"/>
    </location>
</feature>
<gene>
    <name evidence="15" type="ORF">E0D97_08310</name>
</gene>
<feature type="transmembrane region" description="Helical" evidence="10">
    <location>
        <begin position="323"/>
        <end position="345"/>
    </location>
</feature>
<dbReference type="EMBL" id="SJST01000003">
    <property type="protein sequence ID" value="TCD14087.1"/>
    <property type="molecule type" value="Genomic_DNA"/>
</dbReference>
<keyword evidence="3" id="KW-0050">Antiport</keyword>
<feature type="transmembrane region" description="Helical" evidence="10">
    <location>
        <begin position="71"/>
        <end position="94"/>
    </location>
</feature>
<evidence type="ECO:0000256" key="3">
    <source>
        <dbReference type="ARBA" id="ARBA00022449"/>
    </source>
</evidence>
<feature type="transmembrane region" description="Helical" evidence="10">
    <location>
        <begin position="596"/>
        <end position="616"/>
    </location>
</feature>
<evidence type="ECO:0000256" key="4">
    <source>
        <dbReference type="ARBA" id="ARBA00022475"/>
    </source>
</evidence>
<feature type="transmembrane region" description="Helical" evidence="10">
    <location>
        <begin position="745"/>
        <end position="762"/>
    </location>
</feature>
<dbReference type="GO" id="GO:0005886">
    <property type="term" value="C:plasma membrane"/>
    <property type="evidence" value="ECO:0007669"/>
    <property type="project" value="UniProtKB-SubCell"/>
</dbReference>
<dbReference type="Pfam" id="PF20501">
    <property type="entry name" value="MbhE"/>
    <property type="match status" value="1"/>
</dbReference>
<evidence type="ECO:0000259" key="14">
    <source>
        <dbReference type="Pfam" id="PF20501"/>
    </source>
</evidence>
<dbReference type="InterPro" id="IPR001750">
    <property type="entry name" value="ND/Mrp_TM"/>
</dbReference>
<dbReference type="Pfam" id="PF00361">
    <property type="entry name" value="Proton_antipo_M"/>
    <property type="match status" value="1"/>
</dbReference>
<dbReference type="Proteomes" id="UP000291301">
    <property type="component" value="Unassembled WGS sequence"/>
</dbReference>
<evidence type="ECO:0000256" key="7">
    <source>
        <dbReference type="ARBA" id="ARBA00023065"/>
    </source>
</evidence>
<keyword evidence="7" id="KW-0406">Ion transport</keyword>
<feature type="transmembrane region" description="Helical" evidence="10">
    <location>
        <begin position="6"/>
        <end position="23"/>
    </location>
</feature>
<feature type="transmembrane region" description="Helical" evidence="10">
    <location>
        <begin position="271"/>
        <end position="289"/>
    </location>
</feature>
<protein>
    <submittedName>
        <fullName evidence="15">Putative monovalent cation/H+ antiporter subunit A</fullName>
    </submittedName>
</protein>